<protein>
    <submittedName>
        <fullName evidence="1">Uncharacterized protein</fullName>
    </submittedName>
</protein>
<evidence type="ECO:0000313" key="1">
    <source>
        <dbReference type="EMBL" id="JAH27681.1"/>
    </source>
</evidence>
<dbReference type="EMBL" id="GBXM01080896">
    <property type="protein sequence ID" value="JAH27681.1"/>
    <property type="molecule type" value="Transcribed_RNA"/>
</dbReference>
<reference evidence="1" key="1">
    <citation type="submission" date="2014-11" db="EMBL/GenBank/DDBJ databases">
        <authorList>
            <person name="Amaro Gonzalez C."/>
        </authorList>
    </citation>
    <scope>NUCLEOTIDE SEQUENCE</scope>
</reference>
<name>A0A0E9REU9_ANGAN</name>
<accession>A0A0E9REU9</accession>
<dbReference type="AlphaFoldDB" id="A0A0E9REU9"/>
<sequence length="53" mass="5831">MQFKSKRKFTGVLIGSSALAQYSLELLGAGSLSVWLARELHFTLCFPSKGNLQ</sequence>
<reference evidence="1" key="2">
    <citation type="journal article" date="2015" name="Fish Shellfish Immunol.">
        <title>Early steps in the European eel (Anguilla anguilla)-Vibrio vulnificus interaction in the gills: Role of the RtxA13 toxin.</title>
        <authorList>
            <person name="Callol A."/>
            <person name="Pajuelo D."/>
            <person name="Ebbesson L."/>
            <person name="Teles M."/>
            <person name="MacKenzie S."/>
            <person name="Amaro C."/>
        </authorList>
    </citation>
    <scope>NUCLEOTIDE SEQUENCE</scope>
</reference>
<organism evidence="1">
    <name type="scientific">Anguilla anguilla</name>
    <name type="common">European freshwater eel</name>
    <name type="synonym">Muraena anguilla</name>
    <dbReference type="NCBI Taxonomy" id="7936"/>
    <lineage>
        <taxon>Eukaryota</taxon>
        <taxon>Metazoa</taxon>
        <taxon>Chordata</taxon>
        <taxon>Craniata</taxon>
        <taxon>Vertebrata</taxon>
        <taxon>Euteleostomi</taxon>
        <taxon>Actinopterygii</taxon>
        <taxon>Neopterygii</taxon>
        <taxon>Teleostei</taxon>
        <taxon>Anguilliformes</taxon>
        <taxon>Anguillidae</taxon>
        <taxon>Anguilla</taxon>
    </lineage>
</organism>
<proteinExistence type="predicted"/>